<dbReference type="EMBL" id="JAHQIW010000105">
    <property type="protein sequence ID" value="KAJ1346035.1"/>
    <property type="molecule type" value="Genomic_DNA"/>
</dbReference>
<accession>A0AAD5LSY3</accession>
<reference evidence="1" key="1">
    <citation type="submission" date="2021-06" db="EMBL/GenBank/DDBJ databases">
        <title>Parelaphostrongylus tenuis whole genome reference sequence.</title>
        <authorList>
            <person name="Garwood T.J."/>
            <person name="Larsen P.A."/>
            <person name="Fountain-Jones N.M."/>
            <person name="Garbe J.R."/>
            <person name="Macchietto M.G."/>
            <person name="Kania S.A."/>
            <person name="Gerhold R.W."/>
            <person name="Richards J.E."/>
            <person name="Wolf T.M."/>
        </authorList>
    </citation>
    <scope>NUCLEOTIDE SEQUENCE</scope>
    <source>
        <strain evidence="1">MNPRO001-30</strain>
        <tissue evidence="1">Meninges</tissue>
    </source>
</reference>
<organism evidence="1 2">
    <name type="scientific">Parelaphostrongylus tenuis</name>
    <name type="common">Meningeal worm</name>
    <dbReference type="NCBI Taxonomy" id="148309"/>
    <lineage>
        <taxon>Eukaryota</taxon>
        <taxon>Metazoa</taxon>
        <taxon>Ecdysozoa</taxon>
        <taxon>Nematoda</taxon>
        <taxon>Chromadorea</taxon>
        <taxon>Rhabditida</taxon>
        <taxon>Rhabditina</taxon>
        <taxon>Rhabditomorpha</taxon>
        <taxon>Strongyloidea</taxon>
        <taxon>Metastrongylidae</taxon>
        <taxon>Parelaphostrongylus</taxon>
    </lineage>
</organism>
<dbReference type="AlphaFoldDB" id="A0AAD5LSY3"/>
<comment type="caution">
    <text evidence="1">The sequence shown here is derived from an EMBL/GenBank/DDBJ whole genome shotgun (WGS) entry which is preliminary data.</text>
</comment>
<evidence type="ECO:0000313" key="1">
    <source>
        <dbReference type="EMBL" id="KAJ1346035.1"/>
    </source>
</evidence>
<keyword evidence="2" id="KW-1185">Reference proteome</keyword>
<protein>
    <submittedName>
        <fullName evidence="1">Uncharacterized protein</fullName>
    </submittedName>
</protein>
<proteinExistence type="predicted"/>
<sequence>MCYGFEKASLLYCSLKSGIMFRTRFDLLAQFGSADGFLLCFSEIFQNGIRAKRRLRFELKVVFQSLEHRIRIIGPLIEVSRTRDVLQRQPMTEPLPTGFLGI</sequence>
<gene>
    <name evidence="1" type="ORF">KIN20_000701</name>
</gene>
<evidence type="ECO:0000313" key="2">
    <source>
        <dbReference type="Proteomes" id="UP001196413"/>
    </source>
</evidence>
<name>A0AAD5LSY3_PARTN</name>
<dbReference type="Proteomes" id="UP001196413">
    <property type="component" value="Unassembled WGS sequence"/>
</dbReference>